<dbReference type="Proteomes" id="UP000616608">
    <property type="component" value="Unassembled WGS sequence"/>
</dbReference>
<keyword evidence="1" id="KW-0805">Transcription regulation</keyword>
<dbReference type="Pfam" id="PF01497">
    <property type="entry name" value="Peripla_BP_2"/>
    <property type="match status" value="1"/>
</dbReference>
<keyword evidence="3" id="KW-0804">Transcription</keyword>
<feature type="domain" description="HTH araC/xylS-type" evidence="4">
    <location>
        <begin position="151"/>
        <end position="249"/>
    </location>
</feature>
<evidence type="ECO:0000256" key="3">
    <source>
        <dbReference type="ARBA" id="ARBA00023163"/>
    </source>
</evidence>
<sequence length="519" mass="61382">MNYQKYMYAITRVEQGSDWFSLSPNEAVVLYVHTGSLEVILDRRPFYLGKNEMLVIQAKDHAKIHTVDGQYTLIGFCNYRLVKKVPQLHYEPDHFRFVHAFISYENVSTKVVKLLQQVAETQDVFHFQQLIAAINCDFEKYEYTHHQHTFEDVIHYIKEHAHENITRDQVANRFGYNANYFSERFKKEVGWGFNEFLTYWRLEKSKILLLDDRLTIQQVAKSVGYQDGLYFSRKFKQQIGMAPSMFRNHDRIQHITAMQFTGTLLAIGITPVAVFDVPYNVPDVLQQYLPQKTVRLKQDWLKENALTNVPTDLIITSLHEYPYKTYTQNIEKIAPSIAMRWATIDRIEEVRLFGKLFKREAQAEQWITRYKQQIAEAKYVLKSVLPQNETVALYELRNHDRVGIWRSNSRGSYNLYEMLQLTPSELVQKEVLSLNRGIIVEEKHLAQYAADHMFVVMHSKEQEHRFFNEVWQQLPAMQKEQVYVLRLQDFWSSEGVALEEQLRIQMQFLCGDVKSDIYL</sequence>
<evidence type="ECO:0008006" key="8">
    <source>
        <dbReference type="Google" id="ProtNLM"/>
    </source>
</evidence>
<dbReference type="InterPro" id="IPR020449">
    <property type="entry name" value="Tscrpt_reg_AraC-type_HTH"/>
</dbReference>
<dbReference type="PRINTS" id="PR00032">
    <property type="entry name" value="HTHARAC"/>
</dbReference>
<dbReference type="RefSeq" id="WP_188613098.1">
    <property type="nucleotide sequence ID" value="NZ_BMJT01000001.1"/>
</dbReference>
<proteinExistence type="predicted"/>
<dbReference type="GO" id="GO:0003700">
    <property type="term" value="F:DNA-binding transcription factor activity"/>
    <property type="evidence" value="ECO:0007669"/>
    <property type="project" value="InterPro"/>
</dbReference>
<dbReference type="PROSITE" id="PS01124">
    <property type="entry name" value="HTH_ARAC_FAMILY_2"/>
    <property type="match status" value="1"/>
</dbReference>
<keyword evidence="2" id="KW-0238">DNA-binding</keyword>
<evidence type="ECO:0000256" key="1">
    <source>
        <dbReference type="ARBA" id="ARBA00023015"/>
    </source>
</evidence>
<evidence type="ECO:0000256" key="2">
    <source>
        <dbReference type="ARBA" id="ARBA00023125"/>
    </source>
</evidence>
<reference evidence="6" key="2">
    <citation type="submission" date="2020-09" db="EMBL/GenBank/DDBJ databases">
        <authorList>
            <person name="Sun Q."/>
            <person name="Zhou Y."/>
        </authorList>
    </citation>
    <scope>NUCLEOTIDE SEQUENCE</scope>
    <source>
        <strain evidence="6">CGMCC 1.15760</strain>
    </source>
</reference>
<evidence type="ECO:0000259" key="4">
    <source>
        <dbReference type="PROSITE" id="PS01124"/>
    </source>
</evidence>
<name>A0A917FUU5_9BACI</name>
<dbReference type="InterPro" id="IPR002491">
    <property type="entry name" value="ABC_transptr_periplasmic_BD"/>
</dbReference>
<gene>
    <name evidence="6" type="ORF">GCM10007425_01470</name>
</gene>
<dbReference type="InterPro" id="IPR018060">
    <property type="entry name" value="HTH_AraC"/>
</dbReference>
<comment type="caution">
    <text evidence="6">The sequence shown here is derived from an EMBL/GenBank/DDBJ whole genome shotgun (WGS) entry which is preliminary data.</text>
</comment>
<dbReference type="Gene3D" id="3.40.50.1980">
    <property type="entry name" value="Nitrogenase molybdenum iron protein domain"/>
    <property type="match status" value="2"/>
</dbReference>
<feature type="domain" description="Fe/B12 periplasmic-binding" evidence="5">
    <location>
        <begin position="252"/>
        <end position="513"/>
    </location>
</feature>
<dbReference type="GO" id="GO:0043565">
    <property type="term" value="F:sequence-specific DNA binding"/>
    <property type="evidence" value="ECO:0007669"/>
    <property type="project" value="InterPro"/>
</dbReference>
<evidence type="ECO:0000313" key="7">
    <source>
        <dbReference type="Proteomes" id="UP000616608"/>
    </source>
</evidence>
<protein>
    <recommendedName>
        <fullName evidence="8">Helix-turn-helix domain-containing protein</fullName>
    </recommendedName>
</protein>
<dbReference type="SUPFAM" id="SSF53807">
    <property type="entry name" value="Helical backbone' metal receptor"/>
    <property type="match status" value="1"/>
</dbReference>
<dbReference type="SUPFAM" id="SSF46689">
    <property type="entry name" value="Homeodomain-like"/>
    <property type="match status" value="2"/>
</dbReference>
<organism evidence="6 7">
    <name type="scientific">Lysinibacillus alkalisoli</name>
    <dbReference type="NCBI Taxonomy" id="1911548"/>
    <lineage>
        <taxon>Bacteria</taxon>
        <taxon>Bacillati</taxon>
        <taxon>Bacillota</taxon>
        <taxon>Bacilli</taxon>
        <taxon>Bacillales</taxon>
        <taxon>Bacillaceae</taxon>
        <taxon>Lysinibacillus</taxon>
    </lineage>
</organism>
<reference evidence="6" key="1">
    <citation type="journal article" date="2014" name="Int. J. Syst. Evol. Microbiol.">
        <title>Complete genome sequence of Corynebacterium casei LMG S-19264T (=DSM 44701T), isolated from a smear-ripened cheese.</title>
        <authorList>
            <consortium name="US DOE Joint Genome Institute (JGI-PGF)"/>
            <person name="Walter F."/>
            <person name="Albersmeier A."/>
            <person name="Kalinowski J."/>
            <person name="Ruckert C."/>
        </authorList>
    </citation>
    <scope>NUCLEOTIDE SEQUENCE</scope>
    <source>
        <strain evidence="6">CGMCC 1.15760</strain>
    </source>
</reference>
<accession>A0A917FUU5</accession>
<dbReference type="Gene3D" id="1.10.10.60">
    <property type="entry name" value="Homeodomain-like"/>
    <property type="match status" value="2"/>
</dbReference>
<evidence type="ECO:0000259" key="5">
    <source>
        <dbReference type="PROSITE" id="PS50983"/>
    </source>
</evidence>
<dbReference type="PANTHER" id="PTHR43280:SF10">
    <property type="entry name" value="REGULATORY PROTEIN POCR"/>
    <property type="match status" value="1"/>
</dbReference>
<evidence type="ECO:0000313" key="6">
    <source>
        <dbReference type="EMBL" id="GGG10878.1"/>
    </source>
</evidence>
<dbReference type="PANTHER" id="PTHR43280">
    <property type="entry name" value="ARAC-FAMILY TRANSCRIPTIONAL REGULATOR"/>
    <property type="match status" value="1"/>
</dbReference>
<dbReference type="PROSITE" id="PS50983">
    <property type="entry name" value="FE_B12_PBP"/>
    <property type="match status" value="1"/>
</dbReference>
<dbReference type="SMART" id="SM00342">
    <property type="entry name" value="HTH_ARAC"/>
    <property type="match status" value="1"/>
</dbReference>
<dbReference type="InterPro" id="IPR009057">
    <property type="entry name" value="Homeodomain-like_sf"/>
</dbReference>
<dbReference type="AlphaFoldDB" id="A0A917FUU5"/>
<dbReference type="Pfam" id="PF12833">
    <property type="entry name" value="HTH_18"/>
    <property type="match status" value="1"/>
</dbReference>
<keyword evidence="7" id="KW-1185">Reference proteome</keyword>
<dbReference type="EMBL" id="BMJT01000001">
    <property type="protein sequence ID" value="GGG10878.1"/>
    <property type="molecule type" value="Genomic_DNA"/>
</dbReference>